<keyword evidence="6" id="KW-1185">Reference proteome</keyword>
<dbReference type="InterPro" id="IPR006600">
    <property type="entry name" value="HTH_CenpB_DNA-bd_dom"/>
</dbReference>
<dbReference type="Proteomes" id="UP001235939">
    <property type="component" value="Chromosome 05"/>
</dbReference>
<dbReference type="PANTHER" id="PTHR19303">
    <property type="entry name" value="TRANSPOSON"/>
    <property type="match status" value="1"/>
</dbReference>
<proteinExistence type="predicted"/>
<dbReference type="InterPro" id="IPR007889">
    <property type="entry name" value="HTH_Psq"/>
</dbReference>
<dbReference type="EMBL" id="CP092867">
    <property type="protein sequence ID" value="UYV68101.1"/>
    <property type="molecule type" value="Genomic_DNA"/>
</dbReference>
<dbReference type="Pfam" id="PF04218">
    <property type="entry name" value="CENP-B_N"/>
    <property type="match status" value="1"/>
</dbReference>
<protein>
    <recommendedName>
        <fullName evidence="4">HTH CENPB-type domain-containing protein</fullName>
    </recommendedName>
</protein>
<dbReference type="SUPFAM" id="SSF46689">
    <property type="entry name" value="Homeodomain-like"/>
    <property type="match status" value="2"/>
</dbReference>
<evidence type="ECO:0000256" key="2">
    <source>
        <dbReference type="ARBA" id="ARBA00023125"/>
    </source>
</evidence>
<dbReference type="InterPro" id="IPR050863">
    <property type="entry name" value="CenT-Element_Derived"/>
</dbReference>
<dbReference type="InterPro" id="IPR009057">
    <property type="entry name" value="Homeodomain-like_sf"/>
</dbReference>
<dbReference type="PANTHER" id="PTHR19303:SF73">
    <property type="entry name" value="PROTEIN PDC2"/>
    <property type="match status" value="1"/>
</dbReference>
<accession>A0ABY6KIR9</accession>
<dbReference type="PROSITE" id="PS51253">
    <property type="entry name" value="HTH_CENPB"/>
    <property type="match status" value="1"/>
</dbReference>
<dbReference type="Pfam" id="PF03221">
    <property type="entry name" value="HTH_Tnp_Tc5"/>
    <property type="match status" value="1"/>
</dbReference>
<dbReference type="SMART" id="SM00674">
    <property type="entry name" value="CENPB"/>
    <property type="match status" value="1"/>
</dbReference>
<gene>
    <name evidence="5" type="ORF">LAZ67_5003065</name>
</gene>
<comment type="subcellular location">
    <subcellularLocation>
        <location evidence="1">Nucleus</location>
    </subcellularLocation>
</comment>
<keyword evidence="3" id="KW-0539">Nucleus</keyword>
<evidence type="ECO:0000256" key="3">
    <source>
        <dbReference type="ARBA" id="ARBA00023242"/>
    </source>
</evidence>
<evidence type="ECO:0000256" key="1">
    <source>
        <dbReference type="ARBA" id="ARBA00004123"/>
    </source>
</evidence>
<sequence length="364" mass="40795">MVSPALLELVLDLSIESLPYSNHLSLLLKLNGSDITKAKSLPLEYIPVKKFTWSINKASTNELGLEDLNALQLLEDASIDICADTLTCRIQTPMGLLSPPQKIVGEIPTLLIPIDPELDADISLMKIAKEIVSLKNNKAAGYDSIQNEAIKALPENTSRPFSCLCLGHTQSSHPLLTSTQQLYCRIMSSQKRKRESITIEKKEICQLARNNPTMSKNEIGKRFSLPPITVRDILTQAEKWENYTVGSSKRQRVGKFRDLEDALFNWFTQKRANNIIITDDLLREKAKKLGEHLDVPENFAYSSGWLQRFKGRFHISHRRLCGEGASISPAIIDEHLTNLNSILANSGYDPANIYNADETGLFFS</sequence>
<evidence type="ECO:0000313" key="6">
    <source>
        <dbReference type="Proteomes" id="UP001235939"/>
    </source>
</evidence>
<evidence type="ECO:0000313" key="5">
    <source>
        <dbReference type="EMBL" id="UYV68101.1"/>
    </source>
</evidence>
<dbReference type="Gene3D" id="1.10.10.60">
    <property type="entry name" value="Homeodomain-like"/>
    <property type="match status" value="2"/>
</dbReference>
<evidence type="ECO:0000259" key="4">
    <source>
        <dbReference type="PROSITE" id="PS51253"/>
    </source>
</evidence>
<keyword evidence="2" id="KW-0238">DNA-binding</keyword>
<name>A0ABY6KIR9_9ARAC</name>
<reference evidence="5 6" key="1">
    <citation type="submission" date="2022-01" db="EMBL/GenBank/DDBJ databases">
        <title>A chromosomal length assembly of Cordylochernes scorpioides.</title>
        <authorList>
            <person name="Zeh D."/>
            <person name="Zeh J."/>
        </authorList>
    </citation>
    <scope>NUCLEOTIDE SEQUENCE [LARGE SCALE GENOMIC DNA]</scope>
    <source>
        <strain evidence="5">IN4F17</strain>
        <tissue evidence="5">Whole Body</tissue>
    </source>
</reference>
<organism evidence="5 6">
    <name type="scientific">Cordylochernes scorpioides</name>
    <dbReference type="NCBI Taxonomy" id="51811"/>
    <lineage>
        <taxon>Eukaryota</taxon>
        <taxon>Metazoa</taxon>
        <taxon>Ecdysozoa</taxon>
        <taxon>Arthropoda</taxon>
        <taxon>Chelicerata</taxon>
        <taxon>Arachnida</taxon>
        <taxon>Pseudoscorpiones</taxon>
        <taxon>Cheliferoidea</taxon>
        <taxon>Chernetidae</taxon>
        <taxon>Cordylochernes</taxon>
    </lineage>
</organism>
<feature type="domain" description="HTH CENPB-type" evidence="4">
    <location>
        <begin position="247"/>
        <end position="319"/>
    </location>
</feature>